<feature type="region of interest" description="Disordered" evidence="1">
    <location>
        <begin position="1"/>
        <end position="71"/>
    </location>
</feature>
<sequence length="71" mass="7678">MVKQVPKNVGPGRSGKGDGSGAMTDLNARDVPENAVLSNRDKARHSKERGLDSKRVETEQLRDHGANRDPA</sequence>
<proteinExistence type="predicted"/>
<comment type="caution">
    <text evidence="2">The sequence shown here is derived from an EMBL/GenBank/DDBJ whole genome shotgun (WGS) entry which is preliminary data.</text>
</comment>
<organism evidence="2 3">
    <name type="scientific">Rhizobium aouanii</name>
    <dbReference type="NCBI Taxonomy" id="3118145"/>
    <lineage>
        <taxon>Bacteria</taxon>
        <taxon>Pseudomonadati</taxon>
        <taxon>Pseudomonadota</taxon>
        <taxon>Alphaproteobacteria</taxon>
        <taxon>Hyphomicrobiales</taxon>
        <taxon>Rhizobiaceae</taxon>
        <taxon>Rhizobium/Agrobacterium group</taxon>
        <taxon>Rhizobium</taxon>
    </lineage>
</organism>
<dbReference type="EMBL" id="JBAMYC010000001">
    <property type="protein sequence ID" value="MEI1247076.1"/>
    <property type="molecule type" value="Genomic_DNA"/>
</dbReference>
<accession>A0ABU8CDX2</accession>
<feature type="compositionally biased region" description="Basic and acidic residues" evidence="1">
    <location>
        <begin position="48"/>
        <end position="71"/>
    </location>
</feature>
<gene>
    <name evidence="2" type="ORF">V8Q02_03415</name>
</gene>
<keyword evidence="3" id="KW-1185">Reference proteome</keyword>
<evidence type="ECO:0000256" key="1">
    <source>
        <dbReference type="SAM" id="MobiDB-lite"/>
    </source>
</evidence>
<dbReference type="Proteomes" id="UP001531129">
    <property type="component" value="Unassembled WGS sequence"/>
</dbReference>
<dbReference type="RefSeq" id="WP_335910086.1">
    <property type="nucleotide sequence ID" value="NZ_JBAMYB010000001.1"/>
</dbReference>
<evidence type="ECO:0000313" key="2">
    <source>
        <dbReference type="EMBL" id="MEI1247076.1"/>
    </source>
</evidence>
<evidence type="ECO:0000313" key="3">
    <source>
        <dbReference type="Proteomes" id="UP001531129"/>
    </source>
</evidence>
<name>A0ABU8CDX2_9HYPH</name>
<reference evidence="2 3" key="1">
    <citation type="submission" date="2024-01" db="EMBL/GenBank/DDBJ databases">
        <title>Draft genome sequences of three bacterial strains isolated from Acacia saligna represent a potential new species within the genus Rhizobium.</title>
        <authorList>
            <person name="Tambong J.T."/>
            <person name="Mnasri B."/>
        </authorList>
    </citation>
    <scope>NUCLEOTIDE SEQUENCE [LARGE SCALE GENOMIC DNA]</scope>
    <source>
        <strain evidence="2 3">1AS12I</strain>
    </source>
</reference>
<protein>
    <recommendedName>
        <fullName evidence="4">DUF3606 domain-containing protein</fullName>
    </recommendedName>
</protein>
<evidence type="ECO:0008006" key="4">
    <source>
        <dbReference type="Google" id="ProtNLM"/>
    </source>
</evidence>